<keyword evidence="11" id="KW-0443">Lipid metabolism</keyword>
<accession>K3W7H9</accession>
<dbReference type="OMA" id="SHARWIQ"/>
<comment type="similarity">
    <text evidence="4 14">Belongs to the diacylglycerol acyltransferase family.</text>
</comment>
<keyword evidence="10 14" id="KW-1133">Transmembrane helix</keyword>
<evidence type="ECO:0000256" key="13">
    <source>
        <dbReference type="ARBA" id="ARBA00023315"/>
    </source>
</evidence>
<evidence type="ECO:0000256" key="8">
    <source>
        <dbReference type="ARBA" id="ARBA00022798"/>
    </source>
</evidence>
<dbReference type="AlphaFoldDB" id="K3W7H9"/>
<organism evidence="15 16">
    <name type="scientific">Globisporangium ultimum (strain ATCC 200006 / CBS 805.95 / DAOM BR144)</name>
    <name type="common">Pythium ultimum</name>
    <dbReference type="NCBI Taxonomy" id="431595"/>
    <lineage>
        <taxon>Eukaryota</taxon>
        <taxon>Sar</taxon>
        <taxon>Stramenopiles</taxon>
        <taxon>Oomycota</taxon>
        <taxon>Peronosporomycetes</taxon>
        <taxon>Pythiales</taxon>
        <taxon>Pythiaceae</taxon>
        <taxon>Globisporangium</taxon>
    </lineage>
</organism>
<dbReference type="PANTHER" id="PTHR12317">
    <property type="entry name" value="DIACYLGLYCEROL O-ACYLTRANSFERASE"/>
    <property type="match status" value="1"/>
</dbReference>
<evidence type="ECO:0000256" key="7">
    <source>
        <dbReference type="ARBA" id="ARBA00022692"/>
    </source>
</evidence>
<evidence type="ECO:0000256" key="4">
    <source>
        <dbReference type="ARBA" id="ARBA00005420"/>
    </source>
</evidence>
<dbReference type="InParanoid" id="K3W7H9"/>
<keyword evidence="12 14" id="KW-0472">Membrane</keyword>
<keyword evidence="6 14" id="KW-0808">Transferase</keyword>
<dbReference type="CDD" id="cd07987">
    <property type="entry name" value="LPLAT_MGAT-like"/>
    <property type="match status" value="1"/>
</dbReference>
<name>K3W7H9_GLOUD</name>
<protein>
    <recommendedName>
        <fullName evidence="14">Acyltransferase</fullName>
        <ecNumber evidence="14">2.3.1.-</ecNumber>
    </recommendedName>
</protein>
<dbReference type="GO" id="GO:0005789">
    <property type="term" value="C:endoplasmic reticulum membrane"/>
    <property type="evidence" value="ECO:0007669"/>
    <property type="project" value="UniProtKB-SubCell"/>
</dbReference>
<evidence type="ECO:0000256" key="6">
    <source>
        <dbReference type="ARBA" id="ARBA00022679"/>
    </source>
</evidence>
<dbReference type="EMBL" id="GL376620">
    <property type="status" value="NOT_ANNOTATED_CDS"/>
    <property type="molecule type" value="Genomic_DNA"/>
</dbReference>
<comment type="pathway">
    <text evidence="2">Glycerolipid metabolism; triacylglycerol biosynthesis.</text>
</comment>
<reference evidence="15" key="3">
    <citation type="submission" date="2015-02" db="UniProtKB">
        <authorList>
            <consortium name="EnsemblProtists"/>
        </authorList>
    </citation>
    <scope>IDENTIFICATION</scope>
    <source>
        <strain evidence="15">DAOM BR144</strain>
    </source>
</reference>
<evidence type="ECO:0000256" key="14">
    <source>
        <dbReference type="RuleBase" id="RU367023"/>
    </source>
</evidence>
<comment type="caution">
    <text evidence="14">Lacks conserved residue(s) required for the propagation of feature annotation.</text>
</comment>
<evidence type="ECO:0000256" key="10">
    <source>
        <dbReference type="ARBA" id="ARBA00022989"/>
    </source>
</evidence>
<dbReference type="GO" id="GO:0019432">
    <property type="term" value="P:triglyceride biosynthetic process"/>
    <property type="evidence" value="ECO:0007669"/>
    <property type="project" value="TreeGrafter"/>
</dbReference>
<keyword evidence="9 14" id="KW-0256">Endoplasmic reticulum</keyword>
<dbReference type="eggNOG" id="KOG0831">
    <property type="taxonomic scope" value="Eukaryota"/>
</dbReference>
<keyword evidence="7 14" id="KW-0812">Transmembrane</keyword>
<dbReference type="InterPro" id="IPR007130">
    <property type="entry name" value="DAGAT"/>
</dbReference>
<dbReference type="STRING" id="431595.K3W7H9"/>
<dbReference type="Pfam" id="PF03982">
    <property type="entry name" value="DAGAT"/>
    <property type="match status" value="1"/>
</dbReference>
<reference evidence="16" key="2">
    <citation type="submission" date="2010-04" db="EMBL/GenBank/DDBJ databases">
        <authorList>
            <person name="Buell R."/>
            <person name="Hamilton J."/>
            <person name="Hostetler J."/>
        </authorList>
    </citation>
    <scope>NUCLEOTIDE SEQUENCE [LARGE SCALE GENOMIC DNA]</scope>
    <source>
        <strain evidence="16">DAOM:BR144</strain>
    </source>
</reference>
<dbReference type="GO" id="GO:0006071">
    <property type="term" value="P:glycerol metabolic process"/>
    <property type="evidence" value="ECO:0007669"/>
    <property type="project" value="UniProtKB-KW"/>
</dbReference>
<keyword evidence="16" id="KW-1185">Reference proteome</keyword>
<feature type="transmembrane region" description="Helical" evidence="14">
    <location>
        <begin position="12"/>
        <end position="42"/>
    </location>
</feature>
<evidence type="ECO:0000256" key="3">
    <source>
        <dbReference type="ARBA" id="ARBA00005189"/>
    </source>
</evidence>
<evidence type="ECO:0000256" key="12">
    <source>
        <dbReference type="ARBA" id="ARBA00023136"/>
    </source>
</evidence>
<evidence type="ECO:0000256" key="1">
    <source>
        <dbReference type="ARBA" id="ARBA00004477"/>
    </source>
</evidence>
<evidence type="ECO:0000256" key="5">
    <source>
        <dbReference type="ARBA" id="ARBA00022516"/>
    </source>
</evidence>
<sequence length="308" mass="34729">MSGTKQVWRTSVACAVAAYAICMGLGVSAKLTLTAVLVALYLPSYLDGSEYTGERYWPAFARFNQKYLSSIPATIEYEEPVDPNRQYLYCSHPHGLVSVHHVNMMTGASTPSFHELSPMPTRRHLAASVVFRVPIYREYLIWLGCVDATRKIAEKMLANQKSLVILVGGIAEQMLSQQGDHTIYVQKRKGHIRLALKYGTSIVPSYTFGETDMYTHSKFLLAFRQMIAKKFAVALLVGYGSPRWFPVLPHKGVSINQVFGKPIHVEKNENPSAEDIDKLHAQYVAELVRIFDKYKSKYGYKDSILRVL</sequence>
<evidence type="ECO:0000313" key="16">
    <source>
        <dbReference type="Proteomes" id="UP000019132"/>
    </source>
</evidence>
<dbReference type="VEuPathDB" id="FungiDB:PYU1_G000920"/>
<evidence type="ECO:0000256" key="11">
    <source>
        <dbReference type="ARBA" id="ARBA00023098"/>
    </source>
</evidence>
<keyword evidence="13" id="KW-0012">Acyltransferase</keyword>
<comment type="subcellular location">
    <subcellularLocation>
        <location evidence="1 14">Endoplasmic reticulum membrane</location>
        <topology evidence="1 14">Multi-pass membrane protein</topology>
    </subcellularLocation>
</comment>
<proteinExistence type="inferred from homology"/>
<dbReference type="EnsemblProtists" id="PYU1_T000920">
    <property type="protein sequence ID" value="PYU1_T000920"/>
    <property type="gene ID" value="PYU1_G000920"/>
</dbReference>
<dbReference type="HOGENOM" id="CLU_023995_0_2_1"/>
<dbReference type="GO" id="GO:0004144">
    <property type="term" value="F:diacylglycerol O-acyltransferase activity"/>
    <property type="evidence" value="ECO:0007669"/>
    <property type="project" value="TreeGrafter"/>
</dbReference>
<evidence type="ECO:0000313" key="15">
    <source>
        <dbReference type="EnsemblProtists" id="PYU1_T000920"/>
    </source>
</evidence>
<dbReference type="PANTHER" id="PTHR12317:SF0">
    <property type="entry name" value="ACYLTRANSFERASE"/>
    <property type="match status" value="1"/>
</dbReference>
<keyword evidence="8" id="KW-0319">Glycerol metabolism</keyword>
<evidence type="ECO:0000256" key="9">
    <source>
        <dbReference type="ARBA" id="ARBA00022824"/>
    </source>
</evidence>
<dbReference type="EC" id="2.3.1.-" evidence="14"/>
<keyword evidence="5" id="KW-0444">Lipid biosynthesis</keyword>
<comment type="pathway">
    <text evidence="3">Lipid metabolism.</text>
</comment>
<evidence type="ECO:0000256" key="2">
    <source>
        <dbReference type="ARBA" id="ARBA00004771"/>
    </source>
</evidence>
<dbReference type="Proteomes" id="UP000019132">
    <property type="component" value="Unassembled WGS sequence"/>
</dbReference>
<reference evidence="16" key="1">
    <citation type="journal article" date="2010" name="Genome Biol.">
        <title>Genome sequence of the necrotrophic plant pathogen Pythium ultimum reveals original pathogenicity mechanisms and effector repertoire.</title>
        <authorList>
            <person name="Levesque C.A."/>
            <person name="Brouwer H."/>
            <person name="Cano L."/>
            <person name="Hamilton J.P."/>
            <person name="Holt C."/>
            <person name="Huitema E."/>
            <person name="Raffaele S."/>
            <person name="Robideau G.P."/>
            <person name="Thines M."/>
            <person name="Win J."/>
            <person name="Zerillo M.M."/>
            <person name="Beakes G.W."/>
            <person name="Boore J.L."/>
            <person name="Busam D."/>
            <person name="Dumas B."/>
            <person name="Ferriera S."/>
            <person name="Fuerstenberg S.I."/>
            <person name="Gachon C.M."/>
            <person name="Gaulin E."/>
            <person name="Govers F."/>
            <person name="Grenville-Briggs L."/>
            <person name="Horner N."/>
            <person name="Hostetler J."/>
            <person name="Jiang R.H."/>
            <person name="Johnson J."/>
            <person name="Krajaejun T."/>
            <person name="Lin H."/>
            <person name="Meijer H.J."/>
            <person name="Moore B."/>
            <person name="Morris P."/>
            <person name="Phuntmart V."/>
            <person name="Puiu D."/>
            <person name="Shetty J."/>
            <person name="Stajich J.E."/>
            <person name="Tripathy S."/>
            <person name="Wawra S."/>
            <person name="van West P."/>
            <person name="Whitty B.R."/>
            <person name="Coutinho P.M."/>
            <person name="Henrissat B."/>
            <person name="Martin F."/>
            <person name="Thomas P.D."/>
            <person name="Tyler B.M."/>
            <person name="De Vries R.P."/>
            <person name="Kamoun S."/>
            <person name="Yandell M."/>
            <person name="Tisserat N."/>
            <person name="Buell C.R."/>
        </authorList>
    </citation>
    <scope>NUCLEOTIDE SEQUENCE</scope>
    <source>
        <strain evidence="16">DAOM:BR144</strain>
    </source>
</reference>